<dbReference type="EMBL" id="JBCGBO010000005">
    <property type="protein sequence ID" value="KAK9197778.1"/>
    <property type="molecule type" value="Genomic_DNA"/>
</dbReference>
<accession>A0AAP0QHJ2</accession>
<protein>
    <submittedName>
        <fullName evidence="1">Uncharacterized protein</fullName>
    </submittedName>
</protein>
<reference evidence="1 2" key="1">
    <citation type="submission" date="2024-05" db="EMBL/GenBank/DDBJ databases">
        <title>Haplotype-resolved chromosome-level genome assembly of Huyou (Citrus changshanensis).</title>
        <authorList>
            <person name="Miao C."/>
            <person name="Chen W."/>
            <person name="Wu Y."/>
            <person name="Wang L."/>
            <person name="Zhao S."/>
            <person name="Grierson D."/>
            <person name="Xu C."/>
            <person name="Chen K."/>
        </authorList>
    </citation>
    <scope>NUCLEOTIDE SEQUENCE [LARGE SCALE GENOMIC DNA]</scope>
    <source>
        <strain evidence="1">01-14</strain>
        <tissue evidence="1">Leaf</tissue>
    </source>
</reference>
<proteinExistence type="predicted"/>
<name>A0AAP0QHJ2_9ROSI</name>
<dbReference type="AlphaFoldDB" id="A0AAP0QHJ2"/>
<organism evidence="1 2">
    <name type="scientific">Citrus x changshan-huyou</name>
    <dbReference type="NCBI Taxonomy" id="2935761"/>
    <lineage>
        <taxon>Eukaryota</taxon>
        <taxon>Viridiplantae</taxon>
        <taxon>Streptophyta</taxon>
        <taxon>Embryophyta</taxon>
        <taxon>Tracheophyta</taxon>
        <taxon>Spermatophyta</taxon>
        <taxon>Magnoliopsida</taxon>
        <taxon>eudicotyledons</taxon>
        <taxon>Gunneridae</taxon>
        <taxon>Pentapetalae</taxon>
        <taxon>rosids</taxon>
        <taxon>malvids</taxon>
        <taxon>Sapindales</taxon>
        <taxon>Rutaceae</taxon>
        <taxon>Aurantioideae</taxon>
        <taxon>Citrus</taxon>
    </lineage>
</organism>
<dbReference type="Proteomes" id="UP001428341">
    <property type="component" value="Unassembled WGS sequence"/>
</dbReference>
<gene>
    <name evidence="1" type="ORF">WN944_012961</name>
</gene>
<keyword evidence="2" id="KW-1185">Reference proteome</keyword>
<sequence length="89" mass="10200">MTITAKVDLRRRRVAESEKKLVLRQIDRSLSYVGDKRAKLSKAKGFFDGVFLIPTTLTHDHTFAHPLDFLTFKHSHPLKLIAGRPPHQP</sequence>
<comment type="caution">
    <text evidence="1">The sequence shown here is derived from an EMBL/GenBank/DDBJ whole genome shotgun (WGS) entry which is preliminary data.</text>
</comment>
<evidence type="ECO:0000313" key="1">
    <source>
        <dbReference type="EMBL" id="KAK9197778.1"/>
    </source>
</evidence>
<evidence type="ECO:0000313" key="2">
    <source>
        <dbReference type="Proteomes" id="UP001428341"/>
    </source>
</evidence>